<feature type="transmembrane region" description="Helical" evidence="7">
    <location>
        <begin position="69"/>
        <end position="91"/>
    </location>
</feature>
<protein>
    <submittedName>
        <fullName evidence="9">Lipid A export ATP-binding/permease protein MsbA</fullName>
        <ecNumber evidence="9">3.6.3.-</ecNumber>
    </submittedName>
</protein>
<feature type="domain" description="ABC transporter" evidence="8">
    <location>
        <begin position="377"/>
        <end position="615"/>
    </location>
</feature>
<feature type="transmembrane region" description="Helical" evidence="7">
    <location>
        <begin position="153"/>
        <end position="177"/>
    </location>
</feature>
<dbReference type="EC" id="3.6.3.-" evidence="9"/>
<dbReference type="GO" id="GO:0005886">
    <property type="term" value="C:plasma membrane"/>
    <property type="evidence" value="ECO:0007669"/>
    <property type="project" value="UniProtKB-SubCell"/>
</dbReference>
<evidence type="ECO:0000256" key="5">
    <source>
        <dbReference type="ARBA" id="ARBA00022989"/>
    </source>
</evidence>
<dbReference type="InterPro" id="IPR003439">
    <property type="entry name" value="ABC_transporter-like_ATP-bd"/>
</dbReference>
<dbReference type="GO" id="GO:0015421">
    <property type="term" value="F:ABC-type oligopeptide transporter activity"/>
    <property type="evidence" value="ECO:0007669"/>
    <property type="project" value="TreeGrafter"/>
</dbReference>
<dbReference type="InterPro" id="IPR039421">
    <property type="entry name" value="Type_1_exporter"/>
</dbReference>
<dbReference type="GO" id="GO:0016887">
    <property type="term" value="F:ATP hydrolysis activity"/>
    <property type="evidence" value="ECO:0007669"/>
    <property type="project" value="InterPro"/>
</dbReference>
<evidence type="ECO:0000256" key="3">
    <source>
        <dbReference type="ARBA" id="ARBA00022741"/>
    </source>
</evidence>
<dbReference type="PANTHER" id="PTHR43394:SF1">
    <property type="entry name" value="ATP-BINDING CASSETTE SUB-FAMILY B MEMBER 10, MITOCHONDRIAL"/>
    <property type="match status" value="1"/>
</dbReference>
<dbReference type="Gene3D" id="3.40.50.300">
    <property type="entry name" value="P-loop containing nucleotide triphosphate hydrolases"/>
    <property type="match status" value="1"/>
</dbReference>
<dbReference type="InterPro" id="IPR017871">
    <property type="entry name" value="ABC_transporter-like_CS"/>
</dbReference>
<dbReference type="GO" id="GO:0005524">
    <property type="term" value="F:ATP binding"/>
    <property type="evidence" value="ECO:0007669"/>
    <property type="project" value="UniProtKB-KW"/>
</dbReference>
<evidence type="ECO:0000256" key="4">
    <source>
        <dbReference type="ARBA" id="ARBA00022840"/>
    </source>
</evidence>
<comment type="subcellular location">
    <subcellularLocation>
        <location evidence="1">Cell membrane</location>
        <topology evidence="1">Multi-pass membrane protein</topology>
    </subcellularLocation>
</comment>
<comment type="caution">
    <text evidence="9">The sequence shown here is derived from an EMBL/GenBank/DDBJ whole genome shotgun (WGS) entry which is preliminary data.</text>
</comment>
<dbReference type="Pfam" id="PF00005">
    <property type="entry name" value="ABC_tran"/>
    <property type="match status" value="1"/>
</dbReference>
<dbReference type="InterPro" id="IPR036640">
    <property type="entry name" value="ABC1_TM_sf"/>
</dbReference>
<organism evidence="9 10">
    <name type="scientific">Eisenbergiella tayi</name>
    <dbReference type="NCBI Taxonomy" id="1432052"/>
    <lineage>
        <taxon>Bacteria</taxon>
        <taxon>Bacillati</taxon>
        <taxon>Bacillota</taxon>
        <taxon>Clostridia</taxon>
        <taxon>Lachnospirales</taxon>
        <taxon>Lachnospiraceae</taxon>
        <taxon>Eisenbergiella</taxon>
    </lineage>
</organism>
<dbReference type="SUPFAM" id="SSF52540">
    <property type="entry name" value="P-loop containing nucleoside triphosphate hydrolases"/>
    <property type="match status" value="1"/>
</dbReference>
<reference evidence="9 10" key="1">
    <citation type="submission" date="2016-07" db="EMBL/GenBank/DDBJ databases">
        <title>Characterization of isolates of Eisenbergiella tayi derived from blood cultures, using whole genome sequencing.</title>
        <authorList>
            <person name="Burdz T."/>
            <person name="Wiebe D."/>
            <person name="Huynh C."/>
            <person name="Bernard K."/>
        </authorList>
    </citation>
    <scope>NUCLEOTIDE SEQUENCE [LARGE SCALE GENOMIC DNA]</scope>
    <source>
        <strain evidence="9 10">NML 110608</strain>
    </source>
</reference>
<name>A0A1E3ADA2_9FIRM</name>
<keyword evidence="9" id="KW-0378">Hydrolase</keyword>
<sequence length="626" mass="70284">MKKNKSSVSFKETVRFALRGFKVWWRENPQILLSVLICGVIDALTPYADIWLLARLIDEIAGGRDPQMIKVYVLALMSTTAILTLLCAGLTRWKNVQLACLWHTQNKVFMEKLLSMDFADMDDGHVQELRSRIWQNTDSGGWGLYKLIYSFDAIIRSVMSIIGALLLTASLFILPVTASDGLKILNHPVFIFLIAAVMFGITFAAPLLAVKAGSYWVKYADENQLGNRLFGFWLGNLGNDRSKALDVRIYRQDILSRNNLKKYNPFIPTSKLAKASKGPMGGYRALSGAVSQVFVGVAYIFVCLKALGGAFGIGSIVQYVSAIIALSGGLSMLIETLGDLRNNTSFLRTVFEFLDLPNKMEKWDTRVSQNSDTGYEIEFRNVSFRYPDQEDYALRNVSMTFHAGQRLAVVGMNGSGKTTFIKLLCRLYDPTEGEILLNGIDIRNYNYHEYMQLFSVVFQDFRLLSFELGQNVAGSMNYDCDKAAQCLRDAGFGIRLDKLPKGLATALYKDFDEKGVAISGGEAQKIALARALYKDAPFIILDEPTAALDPIAEFEVYSRMNQMIGEKSAVFISHRLSSCRFCHDIVVFHRGSLIQRGSHNVLVNDKSGMYYKLWNAQAQYYEVEEE</sequence>
<evidence type="ECO:0000259" key="8">
    <source>
        <dbReference type="PROSITE" id="PS50893"/>
    </source>
</evidence>
<proteinExistence type="predicted"/>
<keyword evidence="2 7" id="KW-0812">Transmembrane</keyword>
<dbReference type="SMART" id="SM00382">
    <property type="entry name" value="AAA"/>
    <property type="match status" value="1"/>
</dbReference>
<keyword evidence="5 7" id="KW-1133">Transmembrane helix</keyword>
<dbReference type="PROSITE" id="PS00211">
    <property type="entry name" value="ABC_TRANSPORTER_1"/>
    <property type="match status" value="1"/>
</dbReference>
<evidence type="ECO:0000256" key="2">
    <source>
        <dbReference type="ARBA" id="ARBA00022692"/>
    </source>
</evidence>
<evidence type="ECO:0000256" key="7">
    <source>
        <dbReference type="SAM" id="Phobius"/>
    </source>
</evidence>
<evidence type="ECO:0000313" key="10">
    <source>
        <dbReference type="Proteomes" id="UP000094067"/>
    </source>
</evidence>
<evidence type="ECO:0000256" key="1">
    <source>
        <dbReference type="ARBA" id="ARBA00004651"/>
    </source>
</evidence>
<feature type="transmembrane region" description="Helical" evidence="7">
    <location>
        <begin position="285"/>
        <end position="304"/>
    </location>
</feature>
<accession>A0A1E3ADA2</accession>
<dbReference type="PATRIC" id="fig|1432052.4.peg.2680"/>
<dbReference type="InterPro" id="IPR003593">
    <property type="entry name" value="AAA+_ATPase"/>
</dbReference>
<evidence type="ECO:0000256" key="6">
    <source>
        <dbReference type="ARBA" id="ARBA00023136"/>
    </source>
</evidence>
<dbReference type="Proteomes" id="UP000094067">
    <property type="component" value="Unassembled WGS sequence"/>
</dbReference>
<dbReference type="CDD" id="cd03228">
    <property type="entry name" value="ABCC_MRP_Like"/>
    <property type="match status" value="1"/>
</dbReference>
<evidence type="ECO:0000313" key="9">
    <source>
        <dbReference type="EMBL" id="ODM06507.1"/>
    </source>
</evidence>
<keyword evidence="3" id="KW-0547">Nucleotide-binding</keyword>
<dbReference type="EMBL" id="MCGH01000002">
    <property type="protein sequence ID" value="ODM06507.1"/>
    <property type="molecule type" value="Genomic_DNA"/>
</dbReference>
<feature type="transmembrane region" description="Helical" evidence="7">
    <location>
        <begin position="189"/>
        <end position="209"/>
    </location>
</feature>
<keyword evidence="4 9" id="KW-0067">ATP-binding</keyword>
<dbReference type="Gene3D" id="1.20.1560.10">
    <property type="entry name" value="ABC transporter type 1, transmembrane domain"/>
    <property type="match status" value="1"/>
</dbReference>
<dbReference type="PANTHER" id="PTHR43394">
    <property type="entry name" value="ATP-DEPENDENT PERMEASE MDL1, MITOCHONDRIAL"/>
    <property type="match status" value="1"/>
</dbReference>
<gene>
    <name evidence="9" type="primary">msbA_5</name>
    <name evidence="9" type="ORF">BEI61_02397</name>
</gene>
<dbReference type="InterPro" id="IPR027417">
    <property type="entry name" value="P-loop_NTPase"/>
</dbReference>
<dbReference type="PROSITE" id="PS50893">
    <property type="entry name" value="ABC_TRANSPORTER_2"/>
    <property type="match status" value="1"/>
</dbReference>
<keyword evidence="6 7" id="KW-0472">Membrane</keyword>
<dbReference type="RefSeq" id="WP_069153420.1">
    <property type="nucleotide sequence ID" value="NZ_MCGH01000002.1"/>
</dbReference>
<dbReference type="SUPFAM" id="SSF90123">
    <property type="entry name" value="ABC transporter transmembrane region"/>
    <property type="match status" value="2"/>
</dbReference>
<dbReference type="AlphaFoldDB" id="A0A1E3ADA2"/>
<feature type="transmembrane region" description="Helical" evidence="7">
    <location>
        <begin position="316"/>
        <end position="334"/>
    </location>
</feature>
<feature type="transmembrane region" description="Helical" evidence="7">
    <location>
        <begin position="31"/>
        <end position="57"/>
    </location>
</feature>